<keyword evidence="11" id="KW-0539">Nucleus</keyword>
<name>A0A7L4FVM4_9COLU</name>
<evidence type="ECO:0000256" key="8">
    <source>
        <dbReference type="ARBA" id="ARBA00023015"/>
    </source>
</evidence>
<evidence type="ECO:0000256" key="12">
    <source>
        <dbReference type="PROSITE-ProRule" id="PRU00042"/>
    </source>
</evidence>
<dbReference type="InterPro" id="IPR036236">
    <property type="entry name" value="Znf_C2H2_sf"/>
</dbReference>
<proteinExistence type="inferred from homology"/>
<feature type="non-terminal residue" evidence="14">
    <location>
        <position position="56"/>
    </location>
</feature>
<dbReference type="Pfam" id="PF00096">
    <property type="entry name" value="zf-C2H2"/>
    <property type="match status" value="1"/>
</dbReference>
<dbReference type="Gene3D" id="3.30.160.60">
    <property type="entry name" value="Classic Zinc Finger"/>
    <property type="match status" value="3"/>
</dbReference>
<dbReference type="InterPro" id="IPR013087">
    <property type="entry name" value="Znf_C2H2_type"/>
</dbReference>
<evidence type="ECO:0000256" key="10">
    <source>
        <dbReference type="ARBA" id="ARBA00023163"/>
    </source>
</evidence>
<keyword evidence="15" id="KW-1185">Reference proteome</keyword>
<sequence>SFREKSSLIIHELIHTGEKPFTCSNCGNSFRQKKRLVIHQRIHTGEKPFACADCSK</sequence>
<evidence type="ECO:0000256" key="7">
    <source>
        <dbReference type="ARBA" id="ARBA00022833"/>
    </source>
</evidence>
<dbReference type="PANTHER" id="PTHR14196">
    <property type="entry name" value="ODD-SKIPPED - RELATED"/>
    <property type="match status" value="1"/>
</dbReference>
<dbReference type="PANTHER" id="PTHR14196:SF12">
    <property type="entry name" value="ZINC FINGER PROTEIN 208-LIKE"/>
    <property type="match status" value="1"/>
</dbReference>
<dbReference type="OrthoDB" id="9439903at2759"/>
<dbReference type="SMART" id="SM00355">
    <property type="entry name" value="ZnF_C2H2"/>
    <property type="match status" value="1"/>
</dbReference>
<keyword evidence="6 12" id="KW-0863">Zinc-finger</keyword>
<keyword evidence="5" id="KW-0677">Repeat</keyword>
<evidence type="ECO:0000313" key="15">
    <source>
        <dbReference type="Proteomes" id="UP000541332"/>
    </source>
</evidence>
<feature type="domain" description="C2H2-type" evidence="13">
    <location>
        <begin position="1"/>
        <end position="20"/>
    </location>
</feature>
<dbReference type="GO" id="GO:0008270">
    <property type="term" value="F:zinc ion binding"/>
    <property type="evidence" value="ECO:0007669"/>
    <property type="project" value="UniProtKB-KW"/>
</dbReference>
<keyword evidence="7" id="KW-0862">Zinc</keyword>
<dbReference type="FunFam" id="3.30.160.60:FF:003095">
    <property type="match status" value="1"/>
</dbReference>
<comment type="function">
    <text evidence="1">May be involved in transcriptional regulation.</text>
</comment>
<dbReference type="PROSITE" id="PS00028">
    <property type="entry name" value="ZINC_FINGER_C2H2_1"/>
    <property type="match status" value="1"/>
</dbReference>
<keyword evidence="10" id="KW-0804">Transcription</keyword>
<evidence type="ECO:0000256" key="1">
    <source>
        <dbReference type="ARBA" id="ARBA00003767"/>
    </source>
</evidence>
<keyword evidence="8" id="KW-0805">Transcription regulation</keyword>
<dbReference type="AlphaFoldDB" id="A0A7L4FVM4"/>
<evidence type="ECO:0000256" key="6">
    <source>
        <dbReference type="ARBA" id="ARBA00022771"/>
    </source>
</evidence>
<dbReference type="GO" id="GO:0000977">
    <property type="term" value="F:RNA polymerase II transcription regulatory region sequence-specific DNA binding"/>
    <property type="evidence" value="ECO:0007669"/>
    <property type="project" value="TreeGrafter"/>
</dbReference>
<dbReference type="EMBL" id="VWYH01007530">
    <property type="protein sequence ID" value="NXW90854.1"/>
    <property type="molecule type" value="Genomic_DNA"/>
</dbReference>
<evidence type="ECO:0000256" key="3">
    <source>
        <dbReference type="ARBA" id="ARBA00006991"/>
    </source>
</evidence>
<evidence type="ECO:0000256" key="5">
    <source>
        <dbReference type="ARBA" id="ARBA00022737"/>
    </source>
</evidence>
<evidence type="ECO:0000313" key="14">
    <source>
        <dbReference type="EMBL" id="NXW90854.1"/>
    </source>
</evidence>
<comment type="subcellular location">
    <subcellularLocation>
        <location evidence="2">Nucleus</location>
    </subcellularLocation>
</comment>
<keyword evidence="9" id="KW-0238">DNA-binding</keyword>
<comment type="similarity">
    <text evidence="3">Belongs to the krueppel C2H2-type zinc-finger protein family.</text>
</comment>
<comment type="caution">
    <text evidence="14">The sequence shown here is derived from an EMBL/GenBank/DDBJ whole genome shotgun (WGS) entry which is preliminary data.</text>
</comment>
<dbReference type="Proteomes" id="UP000541332">
    <property type="component" value="Unassembled WGS sequence"/>
</dbReference>
<organism evidence="14 15">
    <name type="scientific">Pampusana beccarii</name>
    <name type="common">Western bronze ground-dove</name>
    <dbReference type="NCBI Taxonomy" id="2953425"/>
    <lineage>
        <taxon>Eukaryota</taxon>
        <taxon>Metazoa</taxon>
        <taxon>Chordata</taxon>
        <taxon>Craniata</taxon>
        <taxon>Vertebrata</taxon>
        <taxon>Euteleostomi</taxon>
        <taxon>Archelosauria</taxon>
        <taxon>Archosauria</taxon>
        <taxon>Dinosauria</taxon>
        <taxon>Saurischia</taxon>
        <taxon>Theropoda</taxon>
        <taxon>Coelurosauria</taxon>
        <taxon>Aves</taxon>
        <taxon>Neognathae</taxon>
        <taxon>Neoaves</taxon>
        <taxon>Columbimorphae</taxon>
        <taxon>Columbiformes</taxon>
        <taxon>Columbidae</taxon>
        <taxon>Pampusana</taxon>
    </lineage>
</organism>
<reference evidence="14 15" key="1">
    <citation type="submission" date="2020-02" db="EMBL/GenBank/DDBJ databases">
        <title>Bird 10,000 Genomes (B10K) Project - Family phase.</title>
        <authorList>
            <person name="Zhang G."/>
        </authorList>
    </citation>
    <scope>NUCLEOTIDE SEQUENCE [LARGE SCALE GENOMIC DNA]</scope>
    <source>
        <strain evidence="14">B10K-DU-006-06</strain>
    </source>
</reference>
<dbReference type="PROSITE" id="PS50157">
    <property type="entry name" value="ZINC_FINGER_C2H2_2"/>
    <property type="match status" value="2"/>
</dbReference>
<gene>
    <name evidence="14" type="primary">Znf32_1</name>
    <name evidence="14" type="ORF">ALOBEC_R13491</name>
</gene>
<evidence type="ECO:0000256" key="11">
    <source>
        <dbReference type="ARBA" id="ARBA00023242"/>
    </source>
</evidence>
<dbReference type="GO" id="GO:0005634">
    <property type="term" value="C:nucleus"/>
    <property type="evidence" value="ECO:0007669"/>
    <property type="project" value="UniProtKB-SubCell"/>
</dbReference>
<evidence type="ECO:0000256" key="4">
    <source>
        <dbReference type="ARBA" id="ARBA00022723"/>
    </source>
</evidence>
<dbReference type="InterPro" id="IPR050717">
    <property type="entry name" value="C2H2-ZF_Transcription_Reg"/>
</dbReference>
<dbReference type="SUPFAM" id="SSF57667">
    <property type="entry name" value="beta-beta-alpha zinc fingers"/>
    <property type="match status" value="1"/>
</dbReference>
<feature type="domain" description="C2H2-type" evidence="13">
    <location>
        <begin position="21"/>
        <end position="48"/>
    </location>
</feature>
<feature type="non-terminal residue" evidence="14">
    <location>
        <position position="1"/>
    </location>
</feature>
<accession>A0A7L4FVM4</accession>
<evidence type="ECO:0000256" key="9">
    <source>
        <dbReference type="ARBA" id="ARBA00023125"/>
    </source>
</evidence>
<dbReference type="GO" id="GO:0000981">
    <property type="term" value="F:DNA-binding transcription factor activity, RNA polymerase II-specific"/>
    <property type="evidence" value="ECO:0007669"/>
    <property type="project" value="TreeGrafter"/>
</dbReference>
<keyword evidence="4" id="KW-0479">Metal-binding</keyword>
<protein>
    <submittedName>
        <fullName evidence="14">ZNF32 protein</fullName>
    </submittedName>
</protein>
<evidence type="ECO:0000259" key="13">
    <source>
        <dbReference type="PROSITE" id="PS50157"/>
    </source>
</evidence>
<evidence type="ECO:0000256" key="2">
    <source>
        <dbReference type="ARBA" id="ARBA00004123"/>
    </source>
</evidence>